<proteinExistence type="predicted"/>
<gene>
    <name evidence="1" type="ORF">EZS28_022613</name>
</gene>
<protein>
    <submittedName>
        <fullName evidence="1">Uncharacterized protein</fullName>
    </submittedName>
</protein>
<evidence type="ECO:0000313" key="1">
    <source>
        <dbReference type="EMBL" id="KAA6381861.1"/>
    </source>
</evidence>
<name>A0A5J4VGZ0_9EUKA</name>
<reference evidence="1 2" key="1">
    <citation type="submission" date="2019-03" db="EMBL/GenBank/DDBJ databases">
        <title>Single cell metagenomics reveals metabolic interactions within the superorganism composed of flagellate Streblomastix strix and complex community of Bacteroidetes bacteria on its surface.</title>
        <authorList>
            <person name="Treitli S.C."/>
            <person name="Kolisko M."/>
            <person name="Husnik F."/>
            <person name="Keeling P."/>
            <person name="Hampl V."/>
        </authorList>
    </citation>
    <scope>NUCLEOTIDE SEQUENCE [LARGE SCALE GENOMIC DNA]</scope>
    <source>
        <strain evidence="1">ST1C</strain>
    </source>
</reference>
<organism evidence="1 2">
    <name type="scientific">Streblomastix strix</name>
    <dbReference type="NCBI Taxonomy" id="222440"/>
    <lineage>
        <taxon>Eukaryota</taxon>
        <taxon>Metamonada</taxon>
        <taxon>Preaxostyla</taxon>
        <taxon>Oxymonadida</taxon>
        <taxon>Streblomastigidae</taxon>
        <taxon>Streblomastix</taxon>
    </lineage>
</organism>
<comment type="caution">
    <text evidence="1">The sequence shown here is derived from an EMBL/GenBank/DDBJ whole genome shotgun (WGS) entry which is preliminary data.</text>
</comment>
<accession>A0A5J4VGZ0</accession>
<dbReference type="Proteomes" id="UP000324800">
    <property type="component" value="Unassembled WGS sequence"/>
</dbReference>
<dbReference type="EMBL" id="SNRW01007090">
    <property type="protein sequence ID" value="KAA6381861.1"/>
    <property type="molecule type" value="Genomic_DNA"/>
</dbReference>
<sequence length="161" mass="18089">MEIYYNGLDYIKPRIYNWSPIARSPGSLRLRCGRTGESWGSINRRGKRIRRVVMFALGVMSDPTHFSGAIRHKGGFIGGNSKLRNGSRIGMEPIMKKDHELWNMENYGGMENIRFAMAQALIVCNSPISSTNLICSLIVEELNKNIIQASVENVSQSDVKP</sequence>
<dbReference type="CDD" id="cd00133">
    <property type="entry name" value="PTS_IIB"/>
    <property type="match status" value="1"/>
</dbReference>
<evidence type="ECO:0000313" key="2">
    <source>
        <dbReference type="Proteomes" id="UP000324800"/>
    </source>
</evidence>
<dbReference type="AlphaFoldDB" id="A0A5J4VGZ0"/>